<keyword evidence="3" id="KW-0238">DNA-binding</keyword>
<dbReference type="PROSITE" id="PS51925">
    <property type="entry name" value="SWIB_MDM2"/>
    <property type="match status" value="1"/>
</dbReference>
<dbReference type="OrthoDB" id="1272441at2759"/>
<dbReference type="InterPro" id="IPR014876">
    <property type="entry name" value="DEK_C"/>
</dbReference>
<dbReference type="GO" id="GO:0016747">
    <property type="term" value="F:acyltransferase activity, transferring groups other than amino-acyl groups"/>
    <property type="evidence" value="ECO:0007669"/>
    <property type="project" value="InterPro"/>
</dbReference>
<dbReference type="InterPro" id="IPR003121">
    <property type="entry name" value="SWIB_MDM2_domain"/>
</dbReference>
<keyword evidence="2" id="KW-0805">Transcription regulation</keyword>
<evidence type="ECO:0000256" key="5">
    <source>
        <dbReference type="ARBA" id="ARBA00023242"/>
    </source>
</evidence>
<feature type="region of interest" description="Disordered" evidence="7">
    <location>
        <begin position="191"/>
        <end position="246"/>
    </location>
</feature>
<dbReference type="PANTHER" id="PTHR10252:SF8">
    <property type="entry name" value="NUCLEAR TRANSCRIPTION FACTOR Y SUBUNIT GAMMA"/>
    <property type="match status" value="1"/>
</dbReference>
<evidence type="ECO:0000256" key="3">
    <source>
        <dbReference type="ARBA" id="ARBA00023125"/>
    </source>
</evidence>
<evidence type="ECO:0000259" key="9">
    <source>
        <dbReference type="PROSITE" id="PS51998"/>
    </source>
</evidence>
<dbReference type="InterPro" id="IPR009072">
    <property type="entry name" value="Histone-fold"/>
</dbReference>
<dbReference type="InterPro" id="IPR003958">
    <property type="entry name" value="CBFA_NFYB_domain"/>
</dbReference>
<dbReference type="Proteomes" id="UP000232875">
    <property type="component" value="Unassembled WGS sequence"/>
</dbReference>
<gene>
    <name evidence="10" type="ORF">MVES_000425</name>
</gene>
<keyword evidence="4" id="KW-0804">Transcription</keyword>
<dbReference type="Gene3D" id="3.40.630.30">
    <property type="match status" value="1"/>
</dbReference>
<dbReference type="SUPFAM" id="SSF47113">
    <property type="entry name" value="Histone-fold"/>
    <property type="match status" value="1"/>
</dbReference>
<evidence type="ECO:0000256" key="4">
    <source>
        <dbReference type="ARBA" id="ARBA00023163"/>
    </source>
</evidence>
<proteinExistence type="inferred from homology"/>
<dbReference type="FunFam" id="1.10.20.10:FF:000062">
    <property type="entry name" value="Nuclear transcription factor Y subunit C"/>
    <property type="match status" value="1"/>
</dbReference>
<keyword evidence="11" id="KW-1185">Reference proteome</keyword>
<comment type="similarity">
    <text evidence="6">Belongs to the NFYC/HAP5 subunit family.</text>
</comment>
<dbReference type="InterPro" id="IPR036885">
    <property type="entry name" value="SWIB_MDM2_dom_sf"/>
</dbReference>
<dbReference type="CDD" id="cd22908">
    <property type="entry name" value="HFD_NFYC-like"/>
    <property type="match status" value="1"/>
</dbReference>
<name>A0A2N1JHQ2_9BASI</name>
<dbReference type="InterPro" id="IPR050568">
    <property type="entry name" value="Transcr_DNA_Rep_Reg"/>
</dbReference>
<dbReference type="EMBL" id="KZ454987">
    <property type="protein sequence ID" value="PKI86048.1"/>
    <property type="molecule type" value="Genomic_DNA"/>
</dbReference>
<feature type="compositionally biased region" description="Basic and acidic residues" evidence="7">
    <location>
        <begin position="208"/>
        <end position="217"/>
    </location>
</feature>
<dbReference type="SUPFAM" id="SSF47592">
    <property type="entry name" value="SWIB/MDM2 domain"/>
    <property type="match status" value="1"/>
</dbReference>
<dbReference type="GO" id="GO:0046982">
    <property type="term" value="F:protein heterodimerization activity"/>
    <property type="evidence" value="ECO:0007669"/>
    <property type="project" value="InterPro"/>
</dbReference>
<dbReference type="InterPro" id="IPR016181">
    <property type="entry name" value="Acyl_CoA_acyltransferase"/>
</dbReference>
<evidence type="ECO:0000259" key="8">
    <source>
        <dbReference type="PROSITE" id="PS51925"/>
    </source>
</evidence>
<sequence length="656" mass="72158">MIGDVNVFLGERDEEEDIVCGEMEVMIAEHAYRRQGFASEALQLLMHYITMVRAEPFPLHPTHLFARIGLANAPSIALFERLGFVRFKENTVFQEVEVRARADRFQRRAPDAVLTDTTLESSMVTVLHERIYEVLKDADLSVVSAKKIRTALGEMPDDALPKGLDLVAQKKAVDAEIRKCYTEVTKNGIPSVGAVSGSDRGSAKSKASKKEKAEPKATKSRKKRAATDDTDGERKNKRTASANSALKRSLKLSPAMAEMPRYEVVKQLWVYIKDKKLQDNTNKRQILCDDKLSSLFGKSAVDSFEMAKVANADVLHTQNEGHAMQAAQDDKQPRELSSLPVTQGGLHDIHQFVPLSSLIQQFSRNPAQFQRHFWRHQMDLVENGFDSDGKAIDFYNLGSTPSGSSSALPLARIKKVMKNDDEVKMISAEAPILFSRACEIFISDLTCRAFMVAEENKRRTIQRSDIASAIARSDLFDFLIDIVPRSDMVRNRSTSAPVRNPLMAAPGMPPGMGGADSSGRVGMNDAMMDPSKTGASGFIPLRPSQPEMAGRLDNDMGLNPTAQAMKGMHKTHIPGEWGASMYAFPPTGTMGDARVHPGPAIGMAPPHGRMARNPMEPQFMDANPQLSMGAPQSRGAFLNMVPYPMDNAKGDLGPAE</sequence>
<dbReference type="GO" id="GO:0001228">
    <property type="term" value="F:DNA-binding transcription activator activity, RNA polymerase II-specific"/>
    <property type="evidence" value="ECO:0007669"/>
    <property type="project" value="TreeGrafter"/>
</dbReference>
<dbReference type="Pfam" id="PF13302">
    <property type="entry name" value="Acetyltransf_3"/>
    <property type="match status" value="1"/>
</dbReference>
<dbReference type="PANTHER" id="PTHR10252">
    <property type="entry name" value="HISTONE-LIKE TRANSCRIPTION FACTOR CCAAT-RELATED"/>
    <property type="match status" value="1"/>
</dbReference>
<feature type="domain" description="DEK-C" evidence="9">
    <location>
        <begin position="121"/>
        <end position="182"/>
    </location>
</feature>
<dbReference type="Gene3D" id="1.10.245.10">
    <property type="entry name" value="SWIB/MDM2 domain"/>
    <property type="match status" value="1"/>
</dbReference>
<dbReference type="STRING" id="2020962.A0A2N1JHQ2"/>
<dbReference type="Pfam" id="PF00808">
    <property type="entry name" value="CBFD_NFYB_HMF"/>
    <property type="match status" value="1"/>
</dbReference>
<evidence type="ECO:0000256" key="6">
    <source>
        <dbReference type="ARBA" id="ARBA00038129"/>
    </source>
</evidence>
<reference evidence="10 11" key="1">
    <citation type="submission" date="2017-10" db="EMBL/GenBank/DDBJ databases">
        <title>A novel species of cold-tolerant Malassezia isolated from bats.</title>
        <authorList>
            <person name="Lorch J.M."/>
            <person name="Palmer J.M."/>
            <person name="Vanderwolf K.J."/>
            <person name="Schmidt K.Z."/>
            <person name="Verant M.L."/>
            <person name="Weller T.J."/>
            <person name="Blehert D.S."/>
        </authorList>
    </citation>
    <scope>NUCLEOTIDE SEQUENCE [LARGE SCALE GENOMIC DNA]</scope>
    <source>
        <strain evidence="10 11">NWHC:44797-103</strain>
    </source>
</reference>
<dbReference type="AlphaFoldDB" id="A0A2N1JHQ2"/>
<evidence type="ECO:0000313" key="10">
    <source>
        <dbReference type="EMBL" id="PKI86048.1"/>
    </source>
</evidence>
<dbReference type="SMART" id="SM00151">
    <property type="entry name" value="SWIB"/>
    <property type="match status" value="1"/>
</dbReference>
<dbReference type="PROSITE" id="PS51998">
    <property type="entry name" value="DEK_C"/>
    <property type="match status" value="1"/>
</dbReference>
<evidence type="ECO:0000256" key="1">
    <source>
        <dbReference type="ARBA" id="ARBA00004123"/>
    </source>
</evidence>
<dbReference type="CDD" id="cd10567">
    <property type="entry name" value="SWIB-MDM2_like"/>
    <property type="match status" value="1"/>
</dbReference>
<dbReference type="GO" id="GO:0016602">
    <property type="term" value="C:CCAAT-binding factor complex"/>
    <property type="evidence" value="ECO:0007669"/>
    <property type="project" value="TreeGrafter"/>
</dbReference>
<dbReference type="GO" id="GO:0000978">
    <property type="term" value="F:RNA polymerase II cis-regulatory region sequence-specific DNA binding"/>
    <property type="evidence" value="ECO:0007669"/>
    <property type="project" value="TreeGrafter"/>
</dbReference>
<dbReference type="Pfam" id="PF02201">
    <property type="entry name" value="SWIB"/>
    <property type="match status" value="1"/>
</dbReference>
<keyword evidence="5" id="KW-0539">Nucleus</keyword>
<evidence type="ECO:0000313" key="11">
    <source>
        <dbReference type="Proteomes" id="UP000232875"/>
    </source>
</evidence>
<dbReference type="SUPFAM" id="SSF55729">
    <property type="entry name" value="Acyl-CoA N-acyltransferases (Nat)"/>
    <property type="match status" value="1"/>
</dbReference>
<evidence type="ECO:0000256" key="7">
    <source>
        <dbReference type="SAM" id="MobiDB-lite"/>
    </source>
</evidence>
<dbReference type="Gene3D" id="1.10.20.10">
    <property type="entry name" value="Histone, subunit A"/>
    <property type="match status" value="1"/>
</dbReference>
<evidence type="ECO:0000256" key="2">
    <source>
        <dbReference type="ARBA" id="ARBA00023015"/>
    </source>
</evidence>
<dbReference type="InterPro" id="IPR000182">
    <property type="entry name" value="GNAT_dom"/>
</dbReference>
<protein>
    <submittedName>
        <fullName evidence="10">Uncharacterized protein</fullName>
    </submittedName>
</protein>
<dbReference type="InterPro" id="IPR019835">
    <property type="entry name" value="SWIB_domain"/>
</dbReference>
<accession>A0A2N1JHQ2</accession>
<feature type="domain" description="DM2" evidence="8">
    <location>
        <begin position="235"/>
        <end position="316"/>
    </location>
</feature>
<comment type="subcellular location">
    <subcellularLocation>
        <location evidence="1">Nucleus</location>
    </subcellularLocation>
</comment>
<organism evidence="10 11">
    <name type="scientific">Malassezia vespertilionis</name>
    <dbReference type="NCBI Taxonomy" id="2020962"/>
    <lineage>
        <taxon>Eukaryota</taxon>
        <taxon>Fungi</taxon>
        <taxon>Dikarya</taxon>
        <taxon>Basidiomycota</taxon>
        <taxon>Ustilaginomycotina</taxon>
        <taxon>Malasseziomycetes</taxon>
        <taxon>Malasseziales</taxon>
        <taxon>Malasseziaceae</taxon>
        <taxon>Malassezia</taxon>
    </lineage>
</organism>